<evidence type="ECO:0000313" key="2">
    <source>
        <dbReference type="Proteomes" id="UP000249008"/>
    </source>
</evidence>
<accession>A0AAX2JBW3</accession>
<sequence length="264" mass="30238">MKIKAVALDLDGTLLTTDKKISDINRDVLKELEQQGVKIFIVTGRTYNAAKPYAEYLDLGGVVISYNGAKVVEYKSDRVVFELPLQEEYVKEVIRIARRMGVPLNLYQDNKWYVEDSSRKEVLEYAKERDLIPIEKDFYSFDNYEMTKTVFMGAPDILDEVNREVEKILGNKVYKAKSMDTLYEVLNREVNKGLVLERTLRTYGITPEECAAFGDAVNDIEMLTSVKYGVAMGNAPHEVKSRVNYVTDTNDNNGVAKFLKKFFF</sequence>
<evidence type="ECO:0000313" key="1">
    <source>
        <dbReference type="EMBL" id="SQJ03929.1"/>
    </source>
</evidence>
<dbReference type="PROSITE" id="PS01228">
    <property type="entry name" value="COF_1"/>
    <property type="match status" value="1"/>
</dbReference>
<dbReference type="EC" id="3.-.-.-" evidence="1"/>
<organism evidence="1 2">
    <name type="scientific">Fusobacterium ulcerans</name>
    <dbReference type="NCBI Taxonomy" id="861"/>
    <lineage>
        <taxon>Bacteria</taxon>
        <taxon>Fusobacteriati</taxon>
        <taxon>Fusobacteriota</taxon>
        <taxon>Fusobacteriia</taxon>
        <taxon>Fusobacteriales</taxon>
        <taxon>Fusobacteriaceae</taxon>
        <taxon>Fusobacterium</taxon>
    </lineage>
</organism>
<dbReference type="KEGG" id="ful:C4N20_15560"/>
<dbReference type="Gene3D" id="3.40.50.1000">
    <property type="entry name" value="HAD superfamily/HAD-like"/>
    <property type="match status" value="1"/>
</dbReference>
<keyword evidence="1" id="KW-0378">Hydrolase</keyword>
<dbReference type="SFLD" id="SFLDG01140">
    <property type="entry name" value="C2.B:_Phosphomannomutase_and_P"/>
    <property type="match status" value="1"/>
</dbReference>
<dbReference type="SUPFAM" id="SSF56784">
    <property type="entry name" value="HAD-like"/>
    <property type="match status" value="1"/>
</dbReference>
<name>A0AAX2JBW3_9FUSO</name>
<protein>
    <submittedName>
        <fullName evidence="1">Hydrolase M6_Spy0533</fullName>
        <ecNumber evidence="1">3.-.-.-</ecNumber>
    </submittedName>
</protein>
<dbReference type="GO" id="GO:0000287">
    <property type="term" value="F:magnesium ion binding"/>
    <property type="evidence" value="ECO:0007669"/>
    <property type="project" value="TreeGrafter"/>
</dbReference>
<dbReference type="Gene3D" id="3.30.1240.10">
    <property type="match status" value="1"/>
</dbReference>
<dbReference type="SFLD" id="SFLDS00003">
    <property type="entry name" value="Haloacid_Dehalogenase"/>
    <property type="match status" value="1"/>
</dbReference>
<dbReference type="PANTHER" id="PTHR10000:SF8">
    <property type="entry name" value="HAD SUPERFAMILY HYDROLASE-LIKE, TYPE 3"/>
    <property type="match status" value="1"/>
</dbReference>
<dbReference type="GO" id="GO:0016791">
    <property type="term" value="F:phosphatase activity"/>
    <property type="evidence" value="ECO:0007669"/>
    <property type="project" value="TreeGrafter"/>
</dbReference>
<dbReference type="RefSeq" id="WP_005979980.1">
    <property type="nucleotide sequence ID" value="NZ_BAABXY010000001.1"/>
</dbReference>
<gene>
    <name evidence="1" type="ORF">NCTC12112_01692</name>
</gene>
<dbReference type="SFLD" id="SFLDG01144">
    <property type="entry name" value="C2.B.4:_PGP_Like"/>
    <property type="match status" value="1"/>
</dbReference>
<dbReference type="InterPro" id="IPR000150">
    <property type="entry name" value="Cof"/>
</dbReference>
<dbReference type="PROSITE" id="PS01229">
    <property type="entry name" value="COF_2"/>
    <property type="match status" value="1"/>
</dbReference>
<dbReference type="NCBIfam" id="TIGR00099">
    <property type="entry name" value="Cof-subfamily"/>
    <property type="match status" value="1"/>
</dbReference>
<dbReference type="GO" id="GO:0005829">
    <property type="term" value="C:cytosol"/>
    <property type="evidence" value="ECO:0007669"/>
    <property type="project" value="TreeGrafter"/>
</dbReference>
<dbReference type="AlphaFoldDB" id="A0AAX2JBW3"/>
<dbReference type="InterPro" id="IPR006379">
    <property type="entry name" value="HAD-SF_hydro_IIB"/>
</dbReference>
<dbReference type="Pfam" id="PF08282">
    <property type="entry name" value="Hydrolase_3"/>
    <property type="match status" value="1"/>
</dbReference>
<dbReference type="InterPro" id="IPR036412">
    <property type="entry name" value="HAD-like_sf"/>
</dbReference>
<dbReference type="InterPro" id="IPR023214">
    <property type="entry name" value="HAD_sf"/>
</dbReference>
<reference evidence="1 2" key="1">
    <citation type="submission" date="2018-06" db="EMBL/GenBank/DDBJ databases">
        <authorList>
            <consortium name="Pathogen Informatics"/>
            <person name="Doyle S."/>
        </authorList>
    </citation>
    <scope>NUCLEOTIDE SEQUENCE [LARGE SCALE GENOMIC DNA]</scope>
    <source>
        <strain evidence="1 2">NCTC12112</strain>
    </source>
</reference>
<dbReference type="CDD" id="cd07516">
    <property type="entry name" value="HAD_Pase"/>
    <property type="match status" value="1"/>
</dbReference>
<dbReference type="PANTHER" id="PTHR10000">
    <property type="entry name" value="PHOSPHOSERINE PHOSPHATASE"/>
    <property type="match status" value="1"/>
</dbReference>
<dbReference type="EMBL" id="LS483487">
    <property type="protein sequence ID" value="SQJ03929.1"/>
    <property type="molecule type" value="Genomic_DNA"/>
</dbReference>
<proteinExistence type="predicted"/>
<dbReference type="GeneID" id="78456244"/>
<dbReference type="Proteomes" id="UP000249008">
    <property type="component" value="Chromosome 1"/>
</dbReference>
<dbReference type="NCBIfam" id="TIGR01484">
    <property type="entry name" value="HAD-SF-IIB"/>
    <property type="match status" value="1"/>
</dbReference>